<keyword evidence="2" id="KW-0238">DNA-binding</keyword>
<dbReference type="SUPFAM" id="SSF46785">
    <property type="entry name" value="Winged helix' DNA-binding domain"/>
    <property type="match status" value="1"/>
</dbReference>
<dbReference type="Pfam" id="PF09339">
    <property type="entry name" value="HTH_IclR"/>
    <property type="match status" value="1"/>
</dbReference>
<dbReference type="SMART" id="SM00346">
    <property type="entry name" value="HTH_ICLR"/>
    <property type="match status" value="1"/>
</dbReference>
<organism evidence="6 7">
    <name type="scientific">Prosthecobacter algae</name>
    <dbReference type="NCBI Taxonomy" id="1144682"/>
    <lineage>
        <taxon>Bacteria</taxon>
        <taxon>Pseudomonadati</taxon>
        <taxon>Verrucomicrobiota</taxon>
        <taxon>Verrucomicrobiia</taxon>
        <taxon>Verrucomicrobiales</taxon>
        <taxon>Verrucomicrobiaceae</taxon>
        <taxon>Prosthecobacter</taxon>
    </lineage>
</organism>
<keyword evidence="3" id="KW-0804">Transcription</keyword>
<dbReference type="InterPro" id="IPR036388">
    <property type="entry name" value="WH-like_DNA-bd_sf"/>
</dbReference>
<protein>
    <submittedName>
        <fullName evidence="6">IclR family transcriptional regulator</fullName>
    </submittedName>
</protein>
<dbReference type="InterPro" id="IPR029016">
    <property type="entry name" value="GAF-like_dom_sf"/>
</dbReference>
<dbReference type="PROSITE" id="PS51077">
    <property type="entry name" value="HTH_ICLR"/>
    <property type="match status" value="1"/>
</dbReference>
<evidence type="ECO:0000256" key="1">
    <source>
        <dbReference type="ARBA" id="ARBA00023015"/>
    </source>
</evidence>
<evidence type="ECO:0000256" key="2">
    <source>
        <dbReference type="ARBA" id="ARBA00023125"/>
    </source>
</evidence>
<dbReference type="Proteomes" id="UP001499852">
    <property type="component" value="Unassembled WGS sequence"/>
</dbReference>
<dbReference type="SUPFAM" id="SSF55781">
    <property type="entry name" value="GAF domain-like"/>
    <property type="match status" value="1"/>
</dbReference>
<reference evidence="7" key="1">
    <citation type="journal article" date="2019" name="Int. J. Syst. Evol. Microbiol.">
        <title>The Global Catalogue of Microorganisms (GCM) 10K type strain sequencing project: providing services to taxonomists for standard genome sequencing and annotation.</title>
        <authorList>
            <consortium name="The Broad Institute Genomics Platform"/>
            <consortium name="The Broad Institute Genome Sequencing Center for Infectious Disease"/>
            <person name="Wu L."/>
            <person name="Ma J."/>
        </authorList>
    </citation>
    <scope>NUCLEOTIDE SEQUENCE [LARGE SCALE GENOMIC DNA]</scope>
    <source>
        <strain evidence="7">JCM 18053</strain>
    </source>
</reference>
<dbReference type="InterPro" id="IPR005471">
    <property type="entry name" value="Tscrpt_reg_IclR_N"/>
</dbReference>
<dbReference type="Gene3D" id="1.10.10.10">
    <property type="entry name" value="Winged helix-like DNA-binding domain superfamily/Winged helix DNA-binding domain"/>
    <property type="match status" value="1"/>
</dbReference>
<dbReference type="PANTHER" id="PTHR30136:SF24">
    <property type="entry name" value="HTH-TYPE TRANSCRIPTIONAL REPRESSOR ALLR"/>
    <property type="match status" value="1"/>
</dbReference>
<dbReference type="InterPro" id="IPR014757">
    <property type="entry name" value="Tscrpt_reg_IclR_C"/>
</dbReference>
<name>A0ABP9PB19_9BACT</name>
<accession>A0ABP9PB19</accession>
<evidence type="ECO:0000259" key="4">
    <source>
        <dbReference type="PROSITE" id="PS51077"/>
    </source>
</evidence>
<comment type="caution">
    <text evidence="6">The sequence shown here is derived from an EMBL/GenBank/DDBJ whole genome shotgun (WGS) entry which is preliminary data.</text>
</comment>
<dbReference type="InterPro" id="IPR050707">
    <property type="entry name" value="HTH_MetabolicPath_Reg"/>
</dbReference>
<keyword evidence="7" id="KW-1185">Reference proteome</keyword>
<feature type="domain" description="HTH iclR-type" evidence="4">
    <location>
        <begin position="17"/>
        <end position="79"/>
    </location>
</feature>
<evidence type="ECO:0000259" key="5">
    <source>
        <dbReference type="PROSITE" id="PS51078"/>
    </source>
</evidence>
<evidence type="ECO:0000313" key="7">
    <source>
        <dbReference type="Proteomes" id="UP001499852"/>
    </source>
</evidence>
<gene>
    <name evidence="6" type="ORF">GCM10023213_32210</name>
</gene>
<dbReference type="Gene3D" id="3.30.450.40">
    <property type="match status" value="1"/>
</dbReference>
<sequence>MPAKRREPTSPLNRYRVPILDRTLDLLERLSQHPEGLTLTAMTEGLAMPKNSVFRILTTLTLRGYAERDESTKVYRLSRKLLSVSHGAIGGQRLLQAASAVLTALRDATGETALLGTLSGSQGVVLDQVASSHPVKVVVEVGHAFPLHTAAPAKAMLAFLSEDMRKALIQGIHFTKHTKTTLTSAKAFAAELAEVRDKGYALDRCEESETYACAAAPVFDARDEVIAAIWISGPSDRLPLSKLPAAAKVVADHAAKLSASMGRPATHRK</sequence>
<evidence type="ECO:0000313" key="6">
    <source>
        <dbReference type="EMBL" id="GAA5143714.1"/>
    </source>
</evidence>
<dbReference type="RefSeq" id="WP_345737405.1">
    <property type="nucleotide sequence ID" value="NZ_BAABIA010000006.1"/>
</dbReference>
<proteinExistence type="predicted"/>
<dbReference type="PROSITE" id="PS51078">
    <property type="entry name" value="ICLR_ED"/>
    <property type="match status" value="1"/>
</dbReference>
<evidence type="ECO:0000256" key="3">
    <source>
        <dbReference type="ARBA" id="ARBA00023163"/>
    </source>
</evidence>
<dbReference type="EMBL" id="BAABIA010000006">
    <property type="protein sequence ID" value="GAA5143714.1"/>
    <property type="molecule type" value="Genomic_DNA"/>
</dbReference>
<dbReference type="Pfam" id="PF01614">
    <property type="entry name" value="IclR_C"/>
    <property type="match status" value="1"/>
</dbReference>
<feature type="domain" description="IclR-ED" evidence="5">
    <location>
        <begin position="80"/>
        <end position="263"/>
    </location>
</feature>
<dbReference type="PANTHER" id="PTHR30136">
    <property type="entry name" value="HELIX-TURN-HELIX TRANSCRIPTIONAL REGULATOR, ICLR FAMILY"/>
    <property type="match status" value="1"/>
</dbReference>
<keyword evidence="1" id="KW-0805">Transcription regulation</keyword>
<dbReference type="InterPro" id="IPR036390">
    <property type="entry name" value="WH_DNA-bd_sf"/>
</dbReference>